<comment type="caution">
    <text evidence="7">The sequence shown here is derived from an EMBL/GenBank/DDBJ whole genome shotgun (WGS) entry which is preliminary data.</text>
</comment>
<evidence type="ECO:0000256" key="1">
    <source>
        <dbReference type="ARBA" id="ARBA00022723"/>
    </source>
</evidence>
<dbReference type="GO" id="GO:0008270">
    <property type="term" value="F:zinc ion binding"/>
    <property type="evidence" value="ECO:0007669"/>
    <property type="project" value="UniProtKB-KW"/>
</dbReference>
<dbReference type="AlphaFoldDB" id="A0AAV8Z2C6"/>
<dbReference type="SUPFAM" id="SSF57716">
    <property type="entry name" value="Glucocorticoid receptor-like (DNA-binding domain)"/>
    <property type="match status" value="1"/>
</dbReference>
<dbReference type="Pfam" id="PF05485">
    <property type="entry name" value="THAP"/>
    <property type="match status" value="1"/>
</dbReference>
<dbReference type="PANTHER" id="PTHR46600:SF11">
    <property type="entry name" value="THAP DOMAIN-CONTAINING PROTEIN 10"/>
    <property type="match status" value="1"/>
</dbReference>
<evidence type="ECO:0000313" key="7">
    <source>
        <dbReference type="EMBL" id="KAJ8957507.1"/>
    </source>
</evidence>
<keyword evidence="8" id="KW-1185">Reference proteome</keyword>
<keyword evidence="3" id="KW-0862">Zinc</keyword>
<dbReference type="InterPro" id="IPR038441">
    <property type="entry name" value="THAP_Znf_sf"/>
</dbReference>
<reference evidence="7" key="1">
    <citation type="journal article" date="2023" name="Insect Mol. Biol.">
        <title>Genome sequencing provides insights into the evolution of gene families encoding plant cell wall-degrading enzymes in longhorned beetles.</title>
        <authorList>
            <person name="Shin N.R."/>
            <person name="Okamura Y."/>
            <person name="Kirsch R."/>
            <person name="Pauchet Y."/>
        </authorList>
    </citation>
    <scope>NUCLEOTIDE SEQUENCE</scope>
    <source>
        <strain evidence="7">AMC_N1</strain>
    </source>
</reference>
<dbReference type="Gene3D" id="6.20.210.20">
    <property type="entry name" value="THAP domain"/>
    <property type="match status" value="1"/>
</dbReference>
<keyword evidence="4 5" id="KW-0238">DNA-binding</keyword>
<dbReference type="PROSITE" id="PS50950">
    <property type="entry name" value="ZF_THAP"/>
    <property type="match status" value="1"/>
</dbReference>
<protein>
    <recommendedName>
        <fullName evidence="6">THAP-type domain-containing protein</fullName>
    </recommendedName>
</protein>
<dbReference type="Proteomes" id="UP001162162">
    <property type="component" value="Unassembled WGS sequence"/>
</dbReference>
<dbReference type="InterPro" id="IPR026516">
    <property type="entry name" value="THAP1/10"/>
</dbReference>
<evidence type="ECO:0000256" key="5">
    <source>
        <dbReference type="PROSITE-ProRule" id="PRU00309"/>
    </source>
</evidence>
<sequence>MAPQYCTVKGCFKRTGTDTELSFFRFPKDPARSAIWVKNCGRDDLMKSTPANLHSAYVVCNLHFEKDMFSSLLMNRLKKNSVPTLFDS</sequence>
<dbReference type="SMART" id="SM00692">
    <property type="entry name" value="DM3"/>
    <property type="match status" value="1"/>
</dbReference>
<proteinExistence type="predicted"/>
<evidence type="ECO:0000256" key="3">
    <source>
        <dbReference type="ARBA" id="ARBA00022833"/>
    </source>
</evidence>
<gene>
    <name evidence="7" type="ORF">NQ318_020540</name>
</gene>
<dbReference type="SMART" id="SM00980">
    <property type="entry name" value="THAP"/>
    <property type="match status" value="1"/>
</dbReference>
<keyword evidence="2 5" id="KW-0863">Zinc-finger</keyword>
<dbReference type="GO" id="GO:0043565">
    <property type="term" value="F:sequence-specific DNA binding"/>
    <property type="evidence" value="ECO:0007669"/>
    <property type="project" value="InterPro"/>
</dbReference>
<dbReference type="InterPro" id="IPR006612">
    <property type="entry name" value="THAP_Znf"/>
</dbReference>
<dbReference type="PANTHER" id="PTHR46600">
    <property type="entry name" value="THAP DOMAIN-CONTAINING"/>
    <property type="match status" value="1"/>
</dbReference>
<accession>A0AAV8Z2C6</accession>
<evidence type="ECO:0000313" key="8">
    <source>
        <dbReference type="Proteomes" id="UP001162162"/>
    </source>
</evidence>
<dbReference type="EMBL" id="JAPWTK010000022">
    <property type="protein sequence ID" value="KAJ8957507.1"/>
    <property type="molecule type" value="Genomic_DNA"/>
</dbReference>
<organism evidence="7 8">
    <name type="scientific">Aromia moschata</name>
    <dbReference type="NCBI Taxonomy" id="1265417"/>
    <lineage>
        <taxon>Eukaryota</taxon>
        <taxon>Metazoa</taxon>
        <taxon>Ecdysozoa</taxon>
        <taxon>Arthropoda</taxon>
        <taxon>Hexapoda</taxon>
        <taxon>Insecta</taxon>
        <taxon>Pterygota</taxon>
        <taxon>Neoptera</taxon>
        <taxon>Endopterygota</taxon>
        <taxon>Coleoptera</taxon>
        <taxon>Polyphaga</taxon>
        <taxon>Cucujiformia</taxon>
        <taxon>Chrysomeloidea</taxon>
        <taxon>Cerambycidae</taxon>
        <taxon>Cerambycinae</taxon>
        <taxon>Callichromatini</taxon>
        <taxon>Aromia</taxon>
    </lineage>
</organism>
<feature type="non-terminal residue" evidence="7">
    <location>
        <position position="88"/>
    </location>
</feature>
<keyword evidence="1" id="KW-0479">Metal-binding</keyword>
<evidence type="ECO:0000259" key="6">
    <source>
        <dbReference type="PROSITE" id="PS50950"/>
    </source>
</evidence>
<evidence type="ECO:0000256" key="4">
    <source>
        <dbReference type="ARBA" id="ARBA00023125"/>
    </source>
</evidence>
<feature type="domain" description="THAP-type" evidence="6">
    <location>
        <begin position="2"/>
        <end position="86"/>
    </location>
</feature>
<name>A0AAV8Z2C6_9CUCU</name>
<evidence type="ECO:0000256" key="2">
    <source>
        <dbReference type="ARBA" id="ARBA00022771"/>
    </source>
</evidence>